<dbReference type="Proteomes" id="UP000254326">
    <property type="component" value="Unassembled WGS sequence"/>
</dbReference>
<comment type="similarity">
    <text evidence="4 9">Belongs to the 1-acyl-sn-glycerol-3-phosphate acyltransferase family.</text>
</comment>
<evidence type="ECO:0000313" key="11">
    <source>
        <dbReference type="EMBL" id="RDL45434.1"/>
    </source>
</evidence>
<dbReference type="InterPro" id="IPR004552">
    <property type="entry name" value="AGP_acyltrans"/>
</dbReference>
<accession>A0A370UCC3</accession>
<evidence type="ECO:0000256" key="5">
    <source>
        <dbReference type="ARBA" id="ARBA00013211"/>
    </source>
</evidence>
<dbReference type="UniPathway" id="UPA00557">
    <property type="reaction ID" value="UER00613"/>
</dbReference>
<keyword evidence="9" id="KW-0594">Phospholipid biosynthesis</keyword>
<dbReference type="RefSeq" id="WP_115467467.1">
    <property type="nucleotide sequence ID" value="NZ_QKRA01000002.1"/>
</dbReference>
<name>A0A370UCC3_9GAMM</name>
<dbReference type="PANTHER" id="PTHR10434:SF11">
    <property type="entry name" value="1-ACYL-SN-GLYCEROL-3-PHOSPHATE ACYLTRANSFERASE"/>
    <property type="match status" value="1"/>
</dbReference>
<comment type="pathway">
    <text evidence="3">Lipid metabolism.</text>
</comment>
<evidence type="ECO:0000256" key="6">
    <source>
        <dbReference type="ARBA" id="ARBA00016139"/>
    </source>
</evidence>
<evidence type="ECO:0000256" key="1">
    <source>
        <dbReference type="ARBA" id="ARBA00001141"/>
    </source>
</evidence>
<dbReference type="Pfam" id="PF01553">
    <property type="entry name" value="Acyltransferase"/>
    <property type="match status" value="1"/>
</dbReference>
<dbReference type="GO" id="GO:0006654">
    <property type="term" value="P:phosphatidic acid biosynthetic process"/>
    <property type="evidence" value="ECO:0007669"/>
    <property type="project" value="TreeGrafter"/>
</dbReference>
<evidence type="ECO:0000256" key="3">
    <source>
        <dbReference type="ARBA" id="ARBA00005189"/>
    </source>
</evidence>
<reference evidence="11 12" key="1">
    <citation type="submission" date="2018-06" db="EMBL/GenBank/DDBJ databases">
        <title>Marinomonas sp. YLB-05 draft genome sequence.</title>
        <authorList>
            <person name="Yu L."/>
            <person name="Tang X."/>
        </authorList>
    </citation>
    <scope>NUCLEOTIDE SEQUENCE [LARGE SCALE GENOMIC DNA]</scope>
    <source>
        <strain evidence="11 12">YLB-05</strain>
    </source>
</reference>
<comment type="caution">
    <text evidence="11">The sequence shown here is derived from an EMBL/GenBank/DDBJ whole genome shotgun (WGS) entry which is preliminary data.</text>
</comment>
<dbReference type="GO" id="GO:0003841">
    <property type="term" value="F:1-acylglycerol-3-phosphate O-acyltransferase activity"/>
    <property type="evidence" value="ECO:0007669"/>
    <property type="project" value="UniProtKB-UniRule"/>
</dbReference>
<dbReference type="AlphaFoldDB" id="A0A370UCC3"/>
<dbReference type="CDD" id="cd07989">
    <property type="entry name" value="LPLAT_AGPAT-like"/>
    <property type="match status" value="1"/>
</dbReference>
<evidence type="ECO:0000256" key="4">
    <source>
        <dbReference type="ARBA" id="ARBA00008655"/>
    </source>
</evidence>
<dbReference type="GO" id="GO:0016024">
    <property type="term" value="P:CDP-diacylglycerol biosynthetic process"/>
    <property type="evidence" value="ECO:0007669"/>
    <property type="project" value="UniProtKB-UniPathway"/>
</dbReference>
<dbReference type="OrthoDB" id="5290997at2"/>
<organism evidence="11 12">
    <name type="scientific">Marinomonas piezotolerans</name>
    <dbReference type="NCBI Taxonomy" id="2213058"/>
    <lineage>
        <taxon>Bacteria</taxon>
        <taxon>Pseudomonadati</taxon>
        <taxon>Pseudomonadota</taxon>
        <taxon>Gammaproteobacteria</taxon>
        <taxon>Oceanospirillales</taxon>
        <taxon>Oceanospirillaceae</taxon>
        <taxon>Marinomonas</taxon>
    </lineage>
</organism>
<proteinExistence type="inferred from homology"/>
<keyword evidence="9" id="KW-0443">Lipid metabolism</keyword>
<evidence type="ECO:0000313" key="12">
    <source>
        <dbReference type="Proteomes" id="UP000254326"/>
    </source>
</evidence>
<keyword evidence="7 9" id="KW-0808">Transferase</keyword>
<dbReference type="InterPro" id="IPR002123">
    <property type="entry name" value="Plipid/glycerol_acylTrfase"/>
</dbReference>
<evidence type="ECO:0000256" key="9">
    <source>
        <dbReference type="RuleBase" id="RU361267"/>
    </source>
</evidence>
<comment type="domain">
    <text evidence="9">The HXXXXD motif is essential for acyltransferase activity and may constitute the binding site for the phosphate moiety of the glycerol-3-phosphate.</text>
</comment>
<dbReference type="SUPFAM" id="SSF69593">
    <property type="entry name" value="Glycerol-3-phosphate (1)-acyltransferase"/>
    <property type="match status" value="1"/>
</dbReference>
<keyword evidence="9" id="KW-1208">Phospholipid metabolism</keyword>
<protein>
    <recommendedName>
        <fullName evidence="6 9">1-acyl-sn-glycerol-3-phosphate acyltransferase</fullName>
        <ecNumber evidence="5 9">2.3.1.51</ecNumber>
    </recommendedName>
</protein>
<dbReference type="GO" id="GO:0005886">
    <property type="term" value="C:plasma membrane"/>
    <property type="evidence" value="ECO:0007669"/>
    <property type="project" value="TreeGrafter"/>
</dbReference>
<gene>
    <name evidence="11" type="ORF">DN730_07440</name>
</gene>
<comment type="catalytic activity">
    <reaction evidence="1 9">
        <text>a 1-acyl-sn-glycero-3-phosphate + an acyl-CoA = a 1,2-diacyl-sn-glycero-3-phosphate + CoA</text>
        <dbReference type="Rhea" id="RHEA:19709"/>
        <dbReference type="ChEBI" id="CHEBI:57287"/>
        <dbReference type="ChEBI" id="CHEBI:57970"/>
        <dbReference type="ChEBI" id="CHEBI:58342"/>
        <dbReference type="ChEBI" id="CHEBI:58608"/>
        <dbReference type="EC" id="2.3.1.51"/>
    </reaction>
</comment>
<comment type="pathway">
    <text evidence="2">Phospholipid metabolism; CDP-diacylglycerol biosynthesis; CDP-diacylglycerol from sn-glycerol 3-phosphate: step 2/3.</text>
</comment>
<dbReference type="EC" id="2.3.1.51" evidence="5 9"/>
<dbReference type="EMBL" id="QKRA01000002">
    <property type="protein sequence ID" value="RDL45434.1"/>
    <property type="molecule type" value="Genomic_DNA"/>
</dbReference>
<evidence type="ECO:0000259" key="10">
    <source>
        <dbReference type="SMART" id="SM00563"/>
    </source>
</evidence>
<keyword evidence="9" id="KW-0444">Lipid biosynthesis</keyword>
<keyword evidence="12" id="KW-1185">Reference proteome</keyword>
<feature type="domain" description="Phospholipid/glycerol acyltransferase" evidence="10">
    <location>
        <begin position="67"/>
        <end position="182"/>
    </location>
</feature>
<sequence length="240" mass="26836">MIAVIRLTILICLIVLVTALGLLLCLVLGRSKDRVYYVAKTFAPVARLFGLRVSKHISYKSLDVPQAVYIGNHQNNYDLFTFSHVVPRGVVTVGKSSLRWLPFFGWLYWASGNFLIHRQDRDKAIATIGQIVANMRESGLSIWMFPEGTRSRGRGWLPFKRGAFHAAIQAQVPIIPVVCSSTHAQVKLNRLNNGAVKVEVLDPIYTDGMTEKDIPALVSRCEEVMKAKQAELDQSILIES</sequence>
<dbReference type="NCBIfam" id="TIGR00530">
    <property type="entry name" value="AGP_acyltrn"/>
    <property type="match status" value="1"/>
</dbReference>
<keyword evidence="8 9" id="KW-0012">Acyltransferase</keyword>
<evidence type="ECO:0000256" key="8">
    <source>
        <dbReference type="ARBA" id="ARBA00023315"/>
    </source>
</evidence>
<evidence type="ECO:0000256" key="7">
    <source>
        <dbReference type="ARBA" id="ARBA00022679"/>
    </source>
</evidence>
<dbReference type="SMART" id="SM00563">
    <property type="entry name" value="PlsC"/>
    <property type="match status" value="1"/>
</dbReference>
<evidence type="ECO:0000256" key="2">
    <source>
        <dbReference type="ARBA" id="ARBA00004728"/>
    </source>
</evidence>
<dbReference type="PANTHER" id="PTHR10434">
    <property type="entry name" value="1-ACYL-SN-GLYCEROL-3-PHOSPHATE ACYLTRANSFERASE"/>
    <property type="match status" value="1"/>
</dbReference>